<dbReference type="InterPro" id="IPR057247">
    <property type="entry name" value="CARBOXYPEPT_ZN_2"/>
</dbReference>
<dbReference type="GO" id="GO:0016485">
    <property type="term" value="P:protein processing"/>
    <property type="evidence" value="ECO:0007669"/>
    <property type="project" value="TreeGrafter"/>
</dbReference>
<keyword evidence="4" id="KW-0479">Metal-binding</keyword>
<dbReference type="EMBL" id="JAZDUA010000033">
    <property type="protein sequence ID" value="KAK7871866.1"/>
    <property type="molecule type" value="Genomic_DNA"/>
</dbReference>
<keyword evidence="9" id="KW-0732">Signal</keyword>
<keyword evidence="7" id="KW-0325">Glycoprotein</keyword>
<comment type="caution">
    <text evidence="11">The sequence shown here is derived from an EMBL/GenBank/DDBJ whole genome shotgun (WGS) entry which is preliminary data.</text>
</comment>
<reference evidence="11 12" key="1">
    <citation type="submission" date="2024-03" db="EMBL/GenBank/DDBJ databases">
        <title>The genome assembly and annotation of the cricket Gryllus longicercus Weissman &amp; Gray.</title>
        <authorList>
            <person name="Szrajer S."/>
            <person name="Gray D."/>
            <person name="Ylla G."/>
        </authorList>
    </citation>
    <scope>NUCLEOTIDE SEQUENCE [LARGE SCALE GENOMIC DNA]</scope>
    <source>
        <strain evidence="11">DAG 2021-001</strain>
        <tissue evidence="11">Whole body minus gut</tissue>
    </source>
</reference>
<evidence type="ECO:0000313" key="12">
    <source>
        <dbReference type="Proteomes" id="UP001378592"/>
    </source>
</evidence>
<comment type="cofactor">
    <cofactor evidence="1">
        <name>Zn(2+)</name>
        <dbReference type="ChEBI" id="CHEBI:29105"/>
    </cofactor>
</comment>
<dbReference type="InterPro" id="IPR000834">
    <property type="entry name" value="Peptidase_M14"/>
</dbReference>
<dbReference type="GO" id="GO:0006518">
    <property type="term" value="P:peptide metabolic process"/>
    <property type="evidence" value="ECO:0007669"/>
    <property type="project" value="TreeGrafter"/>
</dbReference>
<evidence type="ECO:0000313" key="11">
    <source>
        <dbReference type="EMBL" id="KAK7871866.1"/>
    </source>
</evidence>
<evidence type="ECO:0000259" key="10">
    <source>
        <dbReference type="PROSITE" id="PS52035"/>
    </source>
</evidence>
<dbReference type="InterPro" id="IPR057246">
    <property type="entry name" value="CARBOXYPEPT_ZN_1"/>
</dbReference>
<name>A0AAN9VXP2_9ORTH</name>
<dbReference type="GO" id="GO:0005615">
    <property type="term" value="C:extracellular space"/>
    <property type="evidence" value="ECO:0007669"/>
    <property type="project" value="TreeGrafter"/>
</dbReference>
<dbReference type="GO" id="GO:0004181">
    <property type="term" value="F:metallocarboxypeptidase activity"/>
    <property type="evidence" value="ECO:0007669"/>
    <property type="project" value="InterPro"/>
</dbReference>
<dbReference type="Gene3D" id="3.40.630.10">
    <property type="entry name" value="Zn peptidases"/>
    <property type="match status" value="1"/>
</dbReference>
<evidence type="ECO:0000256" key="4">
    <source>
        <dbReference type="ARBA" id="ARBA00022723"/>
    </source>
</evidence>
<keyword evidence="6" id="KW-0862">Zinc</keyword>
<dbReference type="Gene3D" id="2.60.40.1120">
    <property type="entry name" value="Carboxypeptidase-like, regulatory domain"/>
    <property type="match status" value="1"/>
</dbReference>
<evidence type="ECO:0000256" key="7">
    <source>
        <dbReference type="ARBA" id="ARBA00023180"/>
    </source>
</evidence>
<organism evidence="11 12">
    <name type="scientific">Gryllus longicercus</name>
    <dbReference type="NCBI Taxonomy" id="2509291"/>
    <lineage>
        <taxon>Eukaryota</taxon>
        <taxon>Metazoa</taxon>
        <taxon>Ecdysozoa</taxon>
        <taxon>Arthropoda</taxon>
        <taxon>Hexapoda</taxon>
        <taxon>Insecta</taxon>
        <taxon>Pterygota</taxon>
        <taxon>Neoptera</taxon>
        <taxon>Polyneoptera</taxon>
        <taxon>Orthoptera</taxon>
        <taxon>Ensifera</taxon>
        <taxon>Gryllidea</taxon>
        <taxon>Grylloidea</taxon>
        <taxon>Gryllidae</taxon>
        <taxon>Gryllinae</taxon>
        <taxon>Gryllus</taxon>
    </lineage>
</organism>
<evidence type="ECO:0000256" key="6">
    <source>
        <dbReference type="ARBA" id="ARBA00022833"/>
    </source>
</evidence>
<keyword evidence="5" id="KW-0378">Hydrolase</keyword>
<evidence type="ECO:0000256" key="2">
    <source>
        <dbReference type="ARBA" id="ARBA00005988"/>
    </source>
</evidence>
<dbReference type="InterPro" id="IPR050753">
    <property type="entry name" value="Peptidase_M14_domain"/>
</dbReference>
<keyword evidence="12" id="KW-1185">Reference proteome</keyword>
<dbReference type="InterPro" id="IPR008969">
    <property type="entry name" value="CarboxyPept-like_regulatory"/>
</dbReference>
<feature type="chain" id="PRO_5042834378" description="Peptidase M14 domain-containing protein" evidence="9">
    <location>
        <begin position="26"/>
        <end position="517"/>
    </location>
</feature>
<dbReference type="SUPFAM" id="SSF49464">
    <property type="entry name" value="Carboxypeptidase regulatory domain-like"/>
    <property type="match status" value="1"/>
</dbReference>
<dbReference type="PANTHER" id="PTHR11532">
    <property type="entry name" value="PROTEASE M14 CARBOXYPEPTIDASE"/>
    <property type="match status" value="1"/>
</dbReference>
<dbReference type="PANTHER" id="PTHR11532:SF84">
    <property type="entry name" value="CARBOXYPEPTIDASE M"/>
    <property type="match status" value="1"/>
</dbReference>
<dbReference type="Proteomes" id="UP001378592">
    <property type="component" value="Unassembled WGS sequence"/>
</dbReference>
<dbReference type="GO" id="GO:0008270">
    <property type="term" value="F:zinc ion binding"/>
    <property type="evidence" value="ECO:0007669"/>
    <property type="project" value="InterPro"/>
</dbReference>
<comment type="similarity">
    <text evidence="2 8">Belongs to the peptidase M14 family.</text>
</comment>
<protein>
    <recommendedName>
        <fullName evidence="10">Peptidase M14 domain-containing protein</fullName>
    </recommendedName>
</protein>
<dbReference type="CDD" id="cd11308">
    <property type="entry name" value="Peptidase_M14NE-CP-C_like"/>
    <property type="match status" value="1"/>
</dbReference>
<sequence>MVREHLLRHITLFCCLLFDIEISTQFPFERDPSMSQNLKYHPYKELTEYLNVTATKYQNFTNFYSIGKSVLNRNIWVLEISAAPRERIGVPNVKLLGNIHGNEPLGKEMILLLAEYLLSHYTSNRRVQWLLNNTRIHLLPSANPDGFEKASVSCGELSGYRNNIRDVDLNSNFPDIFESNDIPRQEETKAIMKWLHDIPFVLSGSIHTSALVVTYPYDSKPYNITEGPSLTPDDDTFKYLASVYASTHPRMHKEAQCPTIKKKFANGTINGAEWLSKKGTMQDFNYVIHGCMELSLVISCCRYPHPADLSIYWKDNREPMLKFLSQVHMGVQGLILNGITNLTIAHAKLMIVGRNITFSSTKYGEYWRILLPGKYKIQASVKGYQTKIMDFEVKESLLDELHMTWLNITLTPCPSDEYYKLRKEICMPVTPSDKISDNKAKKEHYENENQTESFQIDHQITLPTLHGTKGDFLGQTNQRMQSLADNASPKSLNWRVVNLMTGIYLNHVTSHLWKISS</sequence>
<dbReference type="PROSITE" id="PS00132">
    <property type="entry name" value="CARBOXYPEPT_ZN_1"/>
    <property type="match status" value="1"/>
</dbReference>
<evidence type="ECO:0000256" key="5">
    <source>
        <dbReference type="ARBA" id="ARBA00022801"/>
    </source>
</evidence>
<evidence type="ECO:0000256" key="9">
    <source>
        <dbReference type="SAM" id="SignalP"/>
    </source>
</evidence>
<dbReference type="AlphaFoldDB" id="A0AAN9VXP2"/>
<dbReference type="SUPFAM" id="SSF53187">
    <property type="entry name" value="Zn-dependent exopeptidases"/>
    <property type="match status" value="1"/>
</dbReference>
<comment type="caution">
    <text evidence="8">Lacks conserved residue(s) required for the propagation of feature annotation.</text>
</comment>
<dbReference type="PRINTS" id="PR00765">
    <property type="entry name" value="CRBOXYPTASEA"/>
</dbReference>
<dbReference type="Pfam" id="PF00246">
    <property type="entry name" value="Peptidase_M14"/>
    <property type="match status" value="1"/>
</dbReference>
<gene>
    <name evidence="11" type="ORF">R5R35_006452</name>
</gene>
<accession>A0AAN9VXP2</accession>
<evidence type="ECO:0000256" key="1">
    <source>
        <dbReference type="ARBA" id="ARBA00001947"/>
    </source>
</evidence>
<keyword evidence="3" id="KW-0121">Carboxypeptidase</keyword>
<dbReference type="PROSITE" id="PS00133">
    <property type="entry name" value="CARBOXYPEPT_ZN_2"/>
    <property type="match status" value="1"/>
</dbReference>
<dbReference type="PROSITE" id="PS52035">
    <property type="entry name" value="PEPTIDASE_M14"/>
    <property type="match status" value="1"/>
</dbReference>
<proteinExistence type="inferred from homology"/>
<keyword evidence="3" id="KW-0645">Protease</keyword>
<evidence type="ECO:0000256" key="8">
    <source>
        <dbReference type="PROSITE-ProRule" id="PRU01379"/>
    </source>
</evidence>
<evidence type="ECO:0000256" key="3">
    <source>
        <dbReference type="ARBA" id="ARBA00022645"/>
    </source>
</evidence>
<feature type="domain" description="Peptidase M14" evidence="10">
    <location>
        <begin position="39"/>
        <end position="327"/>
    </location>
</feature>
<feature type="signal peptide" evidence="9">
    <location>
        <begin position="1"/>
        <end position="25"/>
    </location>
</feature>
<dbReference type="SMART" id="SM00631">
    <property type="entry name" value="Zn_pept"/>
    <property type="match status" value="1"/>
</dbReference>